<gene>
    <name evidence="3" type="ORF">SAMN06295970_1516</name>
</gene>
<keyword evidence="1" id="KW-0472">Membrane</keyword>
<keyword evidence="3" id="KW-0808">Transferase</keyword>
<feature type="transmembrane region" description="Helical" evidence="1">
    <location>
        <begin position="195"/>
        <end position="217"/>
    </location>
</feature>
<dbReference type="InterPro" id="IPR002656">
    <property type="entry name" value="Acyl_transf_3_dom"/>
</dbReference>
<dbReference type="GO" id="GO:0016746">
    <property type="term" value="F:acyltransferase activity"/>
    <property type="evidence" value="ECO:0007669"/>
    <property type="project" value="UniProtKB-KW"/>
</dbReference>
<feature type="transmembrane region" description="Helical" evidence="1">
    <location>
        <begin position="253"/>
        <end position="270"/>
    </location>
</feature>
<keyword evidence="3" id="KW-0012">Acyltransferase</keyword>
<protein>
    <submittedName>
        <fullName evidence="3">Peptidoglycan/LPS O-acetylase OafA/YrhL, contains acyltransferase and SGNH-hydrolase domains</fullName>
    </submittedName>
</protein>
<feature type="transmembrane region" description="Helical" evidence="1">
    <location>
        <begin position="12"/>
        <end position="31"/>
    </location>
</feature>
<feature type="domain" description="Acyltransferase 3" evidence="2">
    <location>
        <begin position="7"/>
        <end position="331"/>
    </location>
</feature>
<comment type="caution">
    <text evidence="3">The sequence shown here is derived from an EMBL/GenBank/DDBJ whole genome shotgun (WGS) entry which is preliminary data.</text>
</comment>
<feature type="transmembrane region" description="Helical" evidence="1">
    <location>
        <begin position="309"/>
        <end position="333"/>
    </location>
</feature>
<keyword evidence="1" id="KW-0812">Transmembrane</keyword>
<feature type="transmembrane region" description="Helical" evidence="1">
    <location>
        <begin position="164"/>
        <end position="183"/>
    </location>
</feature>
<feature type="transmembrane region" description="Helical" evidence="1">
    <location>
        <begin position="109"/>
        <end position="134"/>
    </location>
</feature>
<dbReference type="InterPro" id="IPR050879">
    <property type="entry name" value="Acyltransferase_3"/>
</dbReference>
<dbReference type="EMBL" id="FXUL01000051">
    <property type="protein sequence ID" value="SMP82010.1"/>
    <property type="molecule type" value="Genomic_DNA"/>
</dbReference>
<feature type="transmembrane region" description="Helical" evidence="1">
    <location>
        <begin position="282"/>
        <end position="303"/>
    </location>
</feature>
<dbReference type="Proteomes" id="UP001158049">
    <property type="component" value="Unassembled WGS sequence"/>
</dbReference>
<keyword evidence="1" id="KW-1133">Transmembrane helix</keyword>
<reference evidence="3 4" key="1">
    <citation type="submission" date="2017-05" db="EMBL/GenBank/DDBJ databases">
        <authorList>
            <person name="Varghese N."/>
            <person name="Submissions S."/>
        </authorList>
    </citation>
    <scope>NUCLEOTIDE SEQUENCE [LARGE SCALE GENOMIC DNA]</scope>
    <source>
        <strain evidence="3 4">DSM 26001</strain>
    </source>
</reference>
<name>A0ABY1QVG8_9BURK</name>
<sequence length="368" mass="40926">MLKNRYVFLDGLRGIAAIFVLMHHTSSFWGFSFPKGYLAVDLFFILSGFVIGHAYDAKLQRRDISLLKFFRLRLIRLYPIYLLSIFVCLVTIILGALPHLPSPDGKAAFIEIAAVTASTLFFIPFHASGTTILFPMNAPYWSLFFELISNFIYATCRPILGNKVLISIVGSAAIGIILIVNHFGYLNSGHSWDKFVIAGGIFRSSFGFFIGLFLYRNHTKLGRHCKSRFLPWASLIIVAMILGAPSFREYKGIDDLIAVFIIFPFVVTVAAHGKTIRFDRPLIALGAASYPIYLLHAPVSHLIEHEMGATVIASAPASGIALLLGLVVSAFLIDKYYDIPVRQWLSGRRDRQIVLSPCTSSVNQSTVQ</sequence>
<keyword evidence="4" id="KW-1185">Reference proteome</keyword>
<organism evidence="3 4">
    <name type="scientific">Noviherbaspirillum suwonense</name>
    <dbReference type="NCBI Taxonomy" id="1224511"/>
    <lineage>
        <taxon>Bacteria</taxon>
        <taxon>Pseudomonadati</taxon>
        <taxon>Pseudomonadota</taxon>
        <taxon>Betaproteobacteria</taxon>
        <taxon>Burkholderiales</taxon>
        <taxon>Oxalobacteraceae</taxon>
        <taxon>Noviherbaspirillum</taxon>
    </lineage>
</organism>
<evidence type="ECO:0000259" key="2">
    <source>
        <dbReference type="Pfam" id="PF01757"/>
    </source>
</evidence>
<feature type="transmembrane region" description="Helical" evidence="1">
    <location>
        <begin position="37"/>
        <end position="56"/>
    </location>
</feature>
<evidence type="ECO:0000256" key="1">
    <source>
        <dbReference type="SAM" id="Phobius"/>
    </source>
</evidence>
<dbReference type="PANTHER" id="PTHR23028">
    <property type="entry name" value="ACETYLTRANSFERASE"/>
    <property type="match status" value="1"/>
</dbReference>
<evidence type="ECO:0000313" key="3">
    <source>
        <dbReference type="EMBL" id="SMP82010.1"/>
    </source>
</evidence>
<feature type="transmembrane region" description="Helical" evidence="1">
    <location>
        <begin position="229"/>
        <end position="247"/>
    </location>
</feature>
<dbReference type="Pfam" id="PF01757">
    <property type="entry name" value="Acyl_transf_3"/>
    <property type="match status" value="1"/>
</dbReference>
<dbReference type="PANTHER" id="PTHR23028:SF134">
    <property type="entry name" value="PUTATIVE (AFU_ORTHOLOGUE AFUA_4G08520)-RELATED"/>
    <property type="match status" value="1"/>
</dbReference>
<evidence type="ECO:0000313" key="4">
    <source>
        <dbReference type="Proteomes" id="UP001158049"/>
    </source>
</evidence>
<accession>A0ABY1QVG8</accession>
<feature type="transmembrane region" description="Helical" evidence="1">
    <location>
        <begin position="77"/>
        <end position="97"/>
    </location>
</feature>
<proteinExistence type="predicted"/>